<evidence type="ECO:0000313" key="2">
    <source>
        <dbReference type="WBParaSite" id="MhA1_Contig621.frz3.gene9"/>
    </source>
</evidence>
<dbReference type="AlphaFoldDB" id="A0A1I8BUR1"/>
<organism evidence="1 2">
    <name type="scientific">Meloidogyne hapla</name>
    <name type="common">Root-knot nematode worm</name>
    <dbReference type="NCBI Taxonomy" id="6305"/>
    <lineage>
        <taxon>Eukaryota</taxon>
        <taxon>Metazoa</taxon>
        <taxon>Ecdysozoa</taxon>
        <taxon>Nematoda</taxon>
        <taxon>Chromadorea</taxon>
        <taxon>Rhabditida</taxon>
        <taxon>Tylenchina</taxon>
        <taxon>Tylenchomorpha</taxon>
        <taxon>Tylenchoidea</taxon>
        <taxon>Meloidogynidae</taxon>
        <taxon>Meloidogyninae</taxon>
        <taxon>Meloidogyne</taxon>
    </lineage>
</organism>
<reference evidence="2" key="1">
    <citation type="submission" date="2016-11" db="UniProtKB">
        <authorList>
            <consortium name="WormBaseParasite"/>
        </authorList>
    </citation>
    <scope>IDENTIFICATION</scope>
</reference>
<dbReference type="Proteomes" id="UP000095281">
    <property type="component" value="Unplaced"/>
</dbReference>
<protein>
    <submittedName>
        <fullName evidence="2">Transposase</fullName>
    </submittedName>
</protein>
<dbReference type="WBParaSite" id="MhA1_Contig621.frz3.gene9">
    <property type="protein sequence ID" value="MhA1_Contig621.frz3.gene9"/>
    <property type="gene ID" value="MhA1_Contig621.frz3.gene9"/>
</dbReference>
<keyword evidence="1" id="KW-1185">Reference proteome</keyword>
<proteinExistence type="predicted"/>
<accession>A0A1I8BUR1</accession>
<name>A0A1I8BUR1_MELHA</name>
<sequence length="63" mass="7452">MLEEGSENLIKFVEHLQNKQYFRTILQDDSKEYSAKFSPDSKAKVKKFGIIIFQTNCRFISFN</sequence>
<evidence type="ECO:0000313" key="1">
    <source>
        <dbReference type="Proteomes" id="UP000095281"/>
    </source>
</evidence>